<sequence>MAREGPYEPSKPLRNRGSSCGRWRTYQDFLKAAGGGGGGGGGHGVPVAEDSTIPPEERTTIFGRPLSCDDYGKARGPALANREDGPAVAIGQRRPSRLPRGSGGALKYSYLRSDRQQRRRQTPPRCDALPASTRTMDDCELVHSLNDTAEQCAFVVRTVDCHVDEAWLAYTTYSYCWPGAPALPLVAAVFWVVLLFLVLGITADDFLCPALVQERPSLVLGELLGAGTFVSSVVAGLVLLLCRFPFDAGPFLRDVIFYLAASFWAFDLLYVGSMSLGHAVGFLSLYVVYILIVVAVHFWKTRPQVQVVAVEEPVQEEETEPLSRLLTLPSDLPPAKSADGLLRPPPSPTWPGERSPSMGSMASDVFGEDGVEVPQARRRRRSSAHRHKEHVIASILQVSHEGPVERRVSRSSLPEAPEEHIISETTPLLAAVPTSQDKPETPPTGPWAELLTQLVSWDPADWSERSAFGKVYDVVTFPLRFVLVVTVPVVDYENPKNNWCRPLNTSHCLLAPLLLTLIFGQSQVLIADKLPAWGLALAIGATLALIVWMTSSFEREPKYHFLFGYAGFALAVLWIYATARELLGLLRAVGILADISDAVLGLTVLAWGNSLGDLVTNVAVARQGYPTMAIAACFGGPLLNLLLGLGIPYTLQLAAGAKPLPFRLTPVLTALYAGLAASLSLSLVSSVASRFHSSRWHGGALLFLYATFLSIALFVEFKFPNLILPAPVP</sequence>
<dbReference type="EMBL" id="JABSTQ010009358">
    <property type="protein sequence ID" value="KAG0430061.1"/>
    <property type="molecule type" value="Genomic_DNA"/>
</dbReference>
<dbReference type="Proteomes" id="UP000805193">
    <property type="component" value="Unassembled WGS sequence"/>
</dbReference>
<organism evidence="1 2">
    <name type="scientific">Ixodes persulcatus</name>
    <name type="common">Taiga tick</name>
    <dbReference type="NCBI Taxonomy" id="34615"/>
    <lineage>
        <taxon>Eukaryota</taxon>
        <taxon>Metazoa</taxon>
        <taxon>Ecdysozoa</taxon>
        <taxon>Arthropoda</taxon>
        <taxon>Chelicerata</taxon>
        <taxon>Arachnida</taxon>
        <taxon>Acari</taxon>
        <taxon>Parasitiformes</taxon>
        <taxon>Ixodida</taxon>
        <taxon>Ixodoidea</taxon>
        <taxon>Ixodidae</taxon>
        <taxon>Ixodinae</taxon>
        <taxon>Ixodes</taxon>
    </lineage>
</organism>
<gene>
    <name evidence="1" type="ORF">HPB47_023031</name>
</gene>
<comment type="caution">
    <text evidence="1">The sequence shown here is derived from an EMBL/GenBank/DDBJ whole genome shotgun (WGS) entry which is preliminary data.</text>
</comment>
<proteinExistence type="predicted"/>
<evidence type="ECO:0000313" key="2">
    <source>
        <dbReference type="Proteomes" id="UP000805193"/>
    </source>
</evidence>
<evidence type="ECO:0000313" key="1">
    <source>
        <dbReference type="EMBL" id="KAG0430061.1"/>
    </source>
</evidence>
<protein>
    <submittedName>
        <fullName evidence="1">Uncharacterized protein</fullName>
    </submittedName>
</protein>
<keyword evidence="2" id="KW-1185">Reference proteome</keyword>
<name>A0AC60Q8G7_IXOPE</name>
<reference evidence="1 2" key="1">
    <citation type="journal article" date="2020" name="Cell">
        <title>Large-Scale Comparative Analyses of Tick Genomes Elucidate Their Genetic Diversity and Vector Capacities.</title>
        <authorList>
            <consortium name="Tick Genome and Microbiome Consortium (TIGMIC)"/>
            <person name="Jia N."/>
            <person name="Wang J."/>
            <person name="Shi W."/>
            <person name="Du L."/>
            <person name="Sun Y."/>
            <person name="Zhan W."/>
            <person name="Jiang J.F."/>
            <person name="Wang Q."/>
            <person name="Zhang B."/>
            <person name="Ji P."/>
            <person name="Bell-Sakyi L."/>
            <person name="Cui X.M."/>
            <person name="Yuan T.T."/>
            <person name="Jiang B.G."/>
            <person name="Yang W.F."/>
            <person name="Lam T.T."/>
            <person name="Chang Q.C."/>
            <person name="Ding S.J."/>
            <person name="Wang X.J."/>
            <person name="Zhu J.G."/>
            <person name="Ruan X.D."/>
            <person name="Zhao L."/>
            <person name="Wei J.T."/>
            <person name="Ye R.Z."/>
            <person name="Que T.C."/>
            <person name="Du C.H."/>
            <person name="Zhou Y.H."/>
            <person name="Cheng J.X."/>
            <person name="Dai P.F."/>
            <person name="Guo W.B."/>
            <person name="Han X.H."/>
            <person name="Huang E.J."/>
            <person name="Li L.F."/>
            <person name="Wei W."/>
            <person name="Gao Y.C."/>
            <person name="Liu J.Z."/>
            <person name="Shao H.Z."/>
            <person name="Wang X."/>
            <person name="Wang C.C."/>
            <person name="Yang T.C."/>
            <person name="Huo Q.B."/>
            <person name="Li W."/>
            <person name="Chen H.Y."/>
            <person name="Chen S.E."/>
            <person name="Zhou L.G."/>
            <person name="Ni X.B."/>
            <person name="Tian J.H."/>
            <person name="Sheng Y."/>
            <person name="Liu T."/>
            <person name="Pan Y.S."/>
            <person name="Xia L.Y."/>
            <person name="Li J."/>
            <person name="Zhao F."/>
            <person name="Cao W.C."/>
        </authorList>
    </citation>
    <scope>NUCLEOTIDE SEQUENCE [LARGE SCALE GENOMIC DNA]</scope>
    <source>
        <strain evidence="1">Iper-2018</strain>
    </source>
</reference>
<accession>A0AC60Q8G7</accession>